<gene>
    <name evidence="3" type="ORF">P691DRAFT_775834</name>
</gene>
<reference evidence="3" key="1">
    <citation type="submission" date="2020-11" db="EMBL/GenBank/DDBJ databases">
        <authorList>
            <consortium name="DOE Joint Genome Institute"/>
            <person name="Ahrendt S."/>
            <person name="Riley R."/>
            <person name="Andreopoulos W."/>
            <person name="Labutti K."/>
            <person name="Pangilinan J."/>
            <person name="Ruiz-Duenas F.J."/>
            <person name="Barrasa J.M."/>
            <person name="Sanchez-Garcia M."/>
            <person name="Camarero S."/>
            <person name="Miyauchi S."/>
            <person name="Serrano A."/>
            <person name="Linde D."/>
            <person name="Babiker R."/>
            <person name="Drula E."/>
            <person name="Ayuso-Fernandez I."/>
            <person name="Pacheco R."/>
            <person name="Padilla G."/>
            <person name="Ferreira P."/>
            <person name="Barriuso J."/>
            <person name="Kellner H."/>
            <person name="Castanera R."/>
            <person name="Alfaro M."/>
            <person name="Ramirez L."/>
            <person name="Pisabarro A.G."/>
            <person name="Kuo A."/>
            <person name="Tritt A."/>
            <person name="Lipzen A."/>
            <person name="He G."/>
            <person name="Yan M."/>
            <person name="Ng V."/>
            <person name="Cullen D."/>
            <person name="Martin F."/>
            <person name="Rosso M.-N."/>
            <person name="Henrissat B."/>
            <person name="Hibbett D."/>
            <person name="Martinez A.T."/>
            <person name="Grigoriev I.V."/>
        </authorList>
    </citation>
    <scope>NUCLEOTIDE SEQUENCE</scope>
    <source>
        <strain evidence="3">MF-IS2</strain>
    </source>
</reference>
<feature type="region of interest" description="Disordered" evidence="1">
    <location>
        <begin position="276"/>
        <end position="321"/>
    </location>
</feature>
<organism evidence="3 4">
    <name type="scientific">Macrolepiota fuliginosa MF-IS2</name>
    <dbReference type="NCBI Taxonomy" id="1400762"/>
    <lineage>
        <taxon>Eukaryota</taxon>
        <taxon>Fungi</taxon>
        <taxon>Dikarya</taxon>
        <taxon>Basidiomycota</taxon>
        <taxon>Agaricomycotina</taxon>
        <taxon>Agaricomycetes</taxon>
        <taxon>Agaricomycetidae</taxon>
        <taxon>Agaricales</taxon>
        <taxon>Agaricineae</taxon>
        <taxon>Agaricaceae</taxon>
        <taxon>Macrolepiota</taxon>
    </lineage>
</organism>
<dbReference type="AlphaFoldDB" id="A0A9P5XBV6"/>
<evidence type="ECO:0000256" key="1">
    <source>
        <dbReference type="SAM" id="MobiDB-lite"/>
    </source>
</evidence>
<protein>
    <submittedName>
        <fullName evidence="3">Uncharacterized protein</fullName>
    </submittedName>
</protein>
<feature type="compositionally biased region" description="Low complexity" evidence="1">
    <location>
        <begin position="292"/>
        <end position="303"/>
    </location>
</feature>
<keyword evidence="4" id="KW-1185">Reference proteome</keyword>
<feature type="chain" id="PRO_5040282819" evidence="2">
    <location>
        <begin position="25"/>
        <end position="537"/>
    </location>
</feature>
<evidence type="ECO:0000313" key="3">
    <source>
        <dbReference type="EMBL" id="KAF9447855.1"/>
    </source>
</evidence>
<sequence length="537" mass="59567">MFKSTLRLLSLIVLPHPDLPPSDPQTVCASKWDVKAASAVLQANRAITPVLPARGSPTTIITSTPRKAHRPMSLDAAVSPRRHTLCICPEHCPPRNSSPSETFWTCSPFTESIVSPPATHTKSHSAPATAVCHYFRYEPIDLAEPVHHLTQFEDPPSPSPRPRCYTSRVVESSSVPIRLSTTPERHASPMNHESLSSPVASRYCLRKTTQIVVPTPINPQTKKSPYANVESPTIVLPSHERTTNNRTRNDGNSQSHSRLFELELSPILEDVQTANNNFGPIVPVRGRRDDLTSSSDNETTDSSFGEVLENQTMGKSGSRSILNSSQVNVNISMRKMENREYLYEHHIPTLTFTSPTPETLHSVAFSDISGSGAYEDGRRSTALESLGRLSPLGSPTSQSFTAQVQVKSRDLSTVSVREKHDIQTEGAKPQRKRLRILTRGWTRLSRTLVPHWRAPTPATRMDCQEPTYTPGNRRSGTLAPQGAVLDRRVPGIVDHTGDWDSTTGDTDPRWFSFGIPTLARRRLAKRHGNLKRYSVPF</sequence>
<evidence type="ECO:0000256" key="2">
    <source>
        <dbReference type="SAM" id="SignalP"/>
    </source>
</evidence>
<dbReference type="EMBL" id="MU151183">
    <property type="protein sequence ID" value="KAF9447855.1"/>
    <property type="molecule type" value="Genomic_DNA"/>
</dbReference>
<dbReference type="OrthoDB" id="3070641at2759"/>
<dbReference type="Proteomes" id="UP000807342">
    <property type="component" value="Unassembled WGS sequence"/>
</dbReference>
<feature type="compositionally biased region" description="Polar residues" evidence="1">
    <location>
        <begin position="466"/>
        <end position="475"/>
    </location>
</feature>
<feature type="signal peptide" evidence="2">
    <location>
        <begin position="1"/>
        <end position="24"/>
    </location>
</feature>
<feature type="compositionally biased region" description="Basic and acidic residues" evidence="1">
    <location>
        <begin position="238"/>
        <end position="249"/>
    </location>
</feature>
<comment type="caution">
    <text evidence="3">The sequence shown here is derived from an EMBL/GenBank/DDBJ whole genome shotgun (WGS) entry which is preliminary data.</text>
</comment>
<feature type="region of interest" description="Disordered" evidence="1">
    <location>
        <begin position="215"/>
        <end position="256"/>
    </location>
</feature>
<feature type="region of interest" description="Disordered" evidence="1">
    <location>
        <begin position="456"/>
        <end position="478"/>
    </location>
</feature>
<name>A0A9P5XBV6_9AGAR</name>
<feature type="compositionally biased region" description="Polar residues" evidence="1">
    <location>
        <begin position="309"/>
        <end position="321"/>
    </location>
</feature>
<accession>A0A9P5XBV6</accession>
<evidence type="ECO:0000313" key="4">
    <source>
        <dbReference type="Proteomes" id="UP000807342"/>
    </source>
</evidence>
<proteinExistence type="predicted"/>
<keyword evidence="2" id="KW-0732">Signal</keyword>